<evidence type="ECO:0000256" key="5">
    <source>
        <dbReference type="ARBA" id="ARBA00022692"/>
    </source>
</evidence>
<evidence type="ECO:0000256" key="4">
    <source>
        <dbReference type="ARBA" id="ARBA00022452"/>
    </source>
</evidence>
<proteinExistence type="inferred from homology"/>
<dbReference type="InterPro" id="IPR003423">
    <property type="entry name" value="OMP_efflux"/>
</dbReference>
<sequence>MRHIRSKYILLLCAWSLTALPLAAQQTYTLDECVEQALRNNARMQNAQNDLTSARHQRREAFTKYFPSVSATGAGFLSSTHLLGMELAPGMGLGLMKNGLVGGVTASMPLFTGGQIVQGNKLAEVNVEKYRLLGRQAENEVRLTAEQYYWQVAMLKEKLRTLTVVEAQLAEIHKDVDAAVSAGVTNRNDLLQVQLRQNDTRSTRINVENALALSRRLLAQYIGTPGDSVDVAFQVADSLPASPLELYRTPEASLALTPEYNLLQAKLKASRLERKATLGKQLPTVAIGGGFMYDNLLDRDRNYWMGFATVSVPLSGWWEGSHSLKRSRLAVRTEENNLRDGSELLVINMQNTWNAVTDAYKQVQIAIESIGQAAENLRLQTDYYHAGTCTMSDLLEAQTIYQQSRDKYVESYAQYEVKKREYLQATGR</sequence>
<evidence type="ECO:0000313" key="11">
    <source>
        <dbReference type="Proteomes" id="UP000824023"/>
    </source>
</evidence>
<dbReference type="AlphaFoldDB" id="A0A9D2CXT6"/>
<comment type="caution">
    <text evidence="10">The sequence shown here is derived from an EMBL/GenBank/DDBJ whole genome shotgun (WGS) entry which is preliminary data.</text>
</comment>
<keyword evidence="7" id="KW-0998">Cell outer membrane</keyword>
<dbReference type="PANTHER" id="PTHR30026:SF20">
    <property type="entry name" value="OUTER MEMBRANE PROTEIN TOLC"/>
    <property type="match status" value="1"/>
</dbReference>
<feature type="chain" id="PRO_5038757243" evidence="9">
    <location>
        <begin position="25"/>
        <end position="428"/>
    </location>
</feature>
<organism evidence="10 11">
    <name type="scientific">Candidatus Bacteroides merdipullorum</name>
    <dbReference type="NCBI Taxonomy" id="2838474"/>
    <lineage>
        <taxon>Bacteria</taxon>
        <taxon>Pseudomonadati</taxon>
        <taxon>Bacteroidota</taxon>
        <taxon>Bacteroidia</taxon>
        <taxon>Bacteroidales</taxon>
        <taxon>Bacteroidaceae</taxon>
        <taxon>Bacteroides</taxon>
    </lineage>
</organism>
<comment type="similarity">
    <text evidence="2">Belongs to the outer membrane factor (OMF) (TC 1.B.17) family.</text>
</comment>
<evidence type="ECO:0000256" key="8">
    <source>
        <dbReference type="SAM" id="Coils"/>
    </source>
</evidence>
<dbReference type="SUPFAM" id="SSF56954">
    <property type="entry name" value="Outer membrane efflux proteins (OEP)"/>
    <property type="match status" value="1"/>
</dbReference>
<reference evidence="10" key="2">
    <citation type="submission" date="2021-04" db="EMBL/GenBank/DDBJ databases">
        <authorList>
            <person name="Gilroy R."/>
        </authorList>
    </citation>
    <scope>NUCLEOTIDE SEQUENCE</scope>
    <source>
        <strain evidence="10">ChiHjej12B11-24981</strain>
    </source>
</reference>
<dbReference type="GO" id="GO:0015288">
    <property type="term" value="F:porin activity"/>
    <property type="evidence" value="ECO:0007669"/>
    <property type="project" value="TreeGrafter"/>
</dbReference>
<evidence type="ECO:0000256" key="2">
    <source>
        <dbReference type="ARBA" id="ARBA00007613"/>
    </source>
</evidence>
<dbReference type="Proteomes" id="UP000824023">
    <property type="component" value="Unassembled WGS sequence"/>
</dbReference>
<comment type="subcellular location">
    <subcellularLocation>
        <location evidence="1">Cell outer membrane</location>
    </subcellularLocation>
</comment>
<keyword evidence="3" id="KW-0813">Transport</keyword>
<evidence type="ECO:0000256" key="7">
    <source>
        <dbReference type="ARBA" id="ARBA00023237"/>
    </source>
</evidence>
<keyword evidence="9" id="KW-0732">Signal</keyword>
<dbReference type="Gene3D" id="1.20.1600.10">
    <property type="entry name" value="Outer membrane efflux proteins (OEP)"/>
    <property type="match status" value="1"/>
</dbReference>
<keyword evidence="4" id="KW-1134">Transmembrane beta strand</keyword>
<evidence type="ECO:0000256" key="3">
    <source>
        <dbReference type="ARBA" id="ARBA00022448"/>
    </source>
</evidence>
<dbReference type="EMBL" id="DXCK01000125">
    <property type="protein sequence ID" value="HIZ02452.1"/>
    <property type="molecule type" value="Genomic_DNA"/>
</dbReference>
<dbReference type="GO" id="GO:0009279">
    <property type="term" value="C:cell outer membrane"/>
    <property type="evidence" value="ECO:0007669"/>
    <property type="project" value="UniProtKB-SubCell"/>
</dbReference>
<gene>
    <name evidence="10" type="ORF">H9819_09445</name>
</gene>
<dbReference type="PANTHER" id="PTHR30026">
    <property type="entry name" value="OUTER MEMBRANE PROTEIN TOLC"/>
    <property type="match status" value="1"/>
</dbReference>
<name>A0A9D2CXT6_9BACE</name>
<protein>
    <submittedName>
        <fullName evidence="10">TolC family protein</fullName>
    </submittedName>
</protein>
<keyword evidence="8" id="KW-0175">Coiled coil</keyword>
<dbReference type="Pfam" id="PF02321">
    <property type="entry name" value="OEP"/>
    <property type="match status" value="2"/>
</dbReference>
<evidence type="ECO:0000256" key="6">
    <source>
        <dbReference type="ARBA" id="ARBA00023136"/>
    </source>
</evidence>
<evidence type="ECO:0000256" key="1">
    <source>
        <dbReference type="ARBA" id="ARBA00004442"/>
    </source>
</evidence>
<feature type="signal peptide" evidence="9">
    <location>
        <begin position="1"/>
        <end position="24"/>
    </location>
</feature>
<dbReference type="GO" id="GO:1990281">
    <property type="term" value="C:efflux pump complex"/>
    <property type="evidence" value="ECO:0007669"/>
    <property type="project" value="TreeGrafter"/>
</dbReference>
<accession>A0A9D2CXT6</accession>
<feature type="coiled-coil region" evidence="8">
    <location>
        <begin position="34"/>
        <end position="64"/>
    </location>
</feature>
<evidence type="ECO:0000256" key="9">
    <source>
        <dbReference type="SAM" id="SignalP"/>
    </source>
</evidence>
<dbReference type="GO" id="GO:0015562">
    <property type="term" value="F:efflux transmembrane transporter activity"/>
    <property type="evidence" value="ECO:0007669"/>
    <property type="project" value="InterPro"/>
</dbReference>
<keyword evidence="5" id="KW-0812">Transmembrane</keyword>
<evidence type="ECO:0000313" key="10">
    <source>
        <dbReference type="EMBL" id="HIZ02452.1"/>
    </source>
</evidence>
<keyword evidence="6" id="KW-0472">Membrane</keyword>
<dbReference type="InterPro" id="IPR051906">
    <property type="entry name" value="TolC-like"/>
</dbReference>
<reference evidence="10" key="1">
    <citation type="journal article" date="2021" name="PeerJ">
        <title>Extensive microbial diversity within the chicken gut microbiome revealed by metagenomics and culture.</title>
        <authorList>
            <person name="Gilroy R."/>
            <person name="Ravi A."/>
            <person name="Getino M."/>
            <person name="Pursley I."/>
            <person name="Horton D.L."/>
            <person name="Alikhan N.F."/>
            <person name="Baker D."/>
            <person name="Gharbi K."/>
            <person name="Hall N."/>
            <person name="Watson M."/>
            <person name="Adriaenssens E.M."/>
            <person name="Foster-Nyarko E."/>
            <person name="Jarju S."/>
            <person name="Secka A."/>
            <person name="Antonio M."/>
            <person name="Oren A."/>
            <person name="Chaudhuri R.R."/>
            <person name="La Ragione R."/>
            <person name="Hildebrand F."/>
            <person name="Pallen M.J."/>
        </authorList>
    </citation>
    <scope>NUCLEOTIDE SEQUENCE</scope>
    <source>
        <strain evidence="10">ChiHjej12B11-24981</strain>
    </source>
</reference>